<organism evidence="11 12">
    <name type="scientific">Colobus angolensis palliatus</name>
    <name type="common">Peters' Angolan colobus</name>
    <dbReference type="NCBI Taxonomy" id="336983"/>
    <lineage>
        <taxon>Eukaryota</taxon>
        <taxon>Metazoa</taxon>
        <taxon>Chordata</taxon>
        <taxon>Craniata</taxon>
        <taxon>Vertebrata</taxon>
        <taxon>Euteleostomi</taxon>
        <taxon>Mammalia</taxon>
        <taxon>Eutheria</taxon>
        <taxon>Euarchontoglires</taxon>
        <taxon>Primates</taxon>
        <taxon>Haplorrhini</taxon>
        <taxon>Catarrhini</taxon>
        <taxon>Cercopithecidae</taxon>
        <taxon>Colobinae</taxon>
        <taxon>Colobus</taxon>
    </lineage>
</organism>
<evidence type="ECO:0008006" key="13">
    <source>
        <dbReference type="Google" id="ProtNLM"/>
    </source>
</evidence>
<comment type="similarity">
    <text evidence="7">Belongs to the argonaute family. Piwi subfamily.</text>
</comment>
<sequence length="708" mass="81597">MPGRARTRARGRARRRESYQQEAPGGPGAPGSATVSPVTFIVFFLQEIRVKEPGPEAGLHTAPLQERRIGGVFQDLVVNTRRYMMHVKDSKTGSEGTVVQLLANHFRVISRPQWVAYKYNIDYRPDIEDGNLRTILLDQHRRKFGECHIFDGNSLLLSRPLKERRVEWLSMTKDKKFVKITVEFSKEIRPTSSDCLRYYNILFRRTFKLLDFEQVGRNYYTKKKAIQLYRHGTSLEIWLGYVTSILQYENGITLCADVSHKLLRIETAYDFIKRTSAEAQTGNIREEVTNKLIGSIVLTKYNNKTYGVDDIDWKQNPEDTFNRSDGSKITYIDYYRQQHKEIVTVKKQPLLVSQGRWKKGLTGTHREPILLIPQLCSMTGLTDEIRKDYKFINTVQDNKKVQDLLQLWDLKFDTNFLSVSGRVLKNANIVQGRRMVRQFQNHHVMVGCLSCFTGQYLLNMNAIFFRIEVDGDANSYIDTLRKYTRPTLQMVSVICILPNDDKHRYDSIKRYLCTKCPIPSQCVVKKTLEKVQARTIVTKIAQQMNCKMGGALWKVETDVQRTMFIGIDCFHDIVNRQKSIAGFVASTNAELTKWCSQCVIQKTGEELMKELQTCLKAALDVWCKNESSMPHSVIVYRDGVGDGQLQALLDHEAKKMSTYLKTLSPNNFTLAFIVVKKRINTRFFLKHGSDFQNPPPGTVIDIELTRNE</sequence>
<dbReference type="FunFam" id="2.170.260.10:FF:000003">
    <property type="entry name" value="Piwi-like RNA-mediated gene silencing 2"/>
    <property type="match status" value="1"/>
</dbReference>
<feature type="region of interest" description="Disordered" evidence="8">
    <location>
        <begin position="1"/>
        <end position="32"/>
    </location>
</feature>
<dbReference type="CDD" id="cd04658">
    <property type="entry name" value="Piwi_piwi-like_Euk"/>
    <property type="match status" value="1"/>
</dbReference>
<proteinExistence type="inferred from homology"/>
<keyword evidence="4" id="KW-0810">Translation regulation</keyword>
<keyword evidence="3" id="KW-0963">Cytoplasm</keyword>
<dbReference type="InterPro" id="IPR036085">
    <property type="entry name" value="PAZ_dom_sf"/>
</dbReference>
<evidence type="ECO:0000256" key="6">
    <source>
        <dbReference type="ARBA" id="ARBA00023158"/>
    </source>
</evidence>
<dbReference type="PANTHER" id="PTHR22891">
    <property type="entry name" value="EUKARYOTIC TRANSLATION INITIATION FACTOR 2C"/>
    <property type="match status" value="1"/>
</dbReference>
<evidence type="ECO:0000256" key="7">
    <source>
        <dbReference type="ARBA" id="ARBA00038291"/>
    </source>
</evidence>
<dbReference type="InterPro" id="IPR003100">
    <property type="entry name" value="PAZ_dom"/>
</dbReference>
<evidence type="ECO:0000259" key="9">
    <source>
        <dbReference type="PROSITE" id="PS50821"/>
    </source>
</evidence>
<dbReference type="Pfam" id="PF08699">
    <property type="entry name" value="ArgoL1"/>
    <property type="match status" value="1"/>
</dbReference>
<protein>
    <recommendedName>
        <fullName evidence="13">Piwi like RNA-mediated gene silencing 3</fullName>
    </recommendedName>
</protein>
<dbReference type="AlphaFoldDB" id="A0A2K5JQC5"/>
<dbReference type="InterPro" id="IPR003165">
    <property type="entry name" value="Piwi"/>
</dbReference>
<dbReference type="SMART" id="SM00950">
    <property type="entry name" value="Piwi"/>
    <property type="match status" value="1"/>
</dbReference>
<dbReference type="Pfam" id="PF02171">
    <property type="entry name" value="Piwi"/>
    <property type="match status" value="1"/>
</dbReference>
<dbReference type="Pfam" id="PF23278">
    <property type="entry name" value="Piwi_N"/>
    <property type="match status" value="1"/>
</dbReference>
<dbReference type="Proteomes" id="UP000233080">
    <property type="component" value="Unassembled WGS sequence"/>
</dbReference>
<dbReference type="SUPFAM" id="SSF53098">
    <property type="entry name" value="Ribonuclease H-like"/>
    <property type="match status" value="1"/>
</dbReference>
<dbReference type="GO" id="GO:0006417">
    <property type="term" value="P:regulation of translation"/>
    <property type="evidence" value="ECO:0007669"/>
    <property type="project" value="UniProtKB-KW"/>
</dbReference>
<evidence type="ECO:0000256" key="1">
    <source>
        <dbReference type="ARBA" id="ARBA00004496"/>
    </source>
</evidence>
<comment type="subcellular location">
    <subcellularLocation>
        <location evidence="1">Cytoplasm</location>
    </subcellularLocation>
</comment>
<keyword evidence="12" id="KW-1185">Reference proteome</keyword>
<dbReference type="InterPro" id="IPR012337">
    <property type="entry name" value="RNaseH-like_sf"/>
</dbReference>
<dbReference type="CDD" id="cd02845">
    <property type="entry name" value="PAZ_piwi_like"/>
    <property type="match status" value="1"/>
</dbReference>
<reference evidence="11" key="2">
    <citation type="submission" date="2025-09" db="UniProtKB">
        <authorList>
            <consortium name="Ensembl"/>
        </authorList>
    </citation>
    <scope>IDENTIFICATION</scope>
</reference>
<keyword evidence="2" id="KW-0217">Developmental protein</keyword>
<dbReference type="GO" id="GO:0005737">
    <property type="term" value="C:cytoplasm"/>
    <property type="evidence" value="ECO:0007669"/>
    <property type="project" value="UniProtKB-SubCell"/>
</dbReference>
<dbReference type="Gene3D" id="3.40.50.2300">
    <property type="match status" value="1"/>
</dbReference>
<feature type="domain" description="PAZ" evidence="9">
    <location>
        <begin position="267"/>
        <end position="380"/>
    </location>
</feature>
<evidence type="ECO:0000313" key="12">
    <source>
        <dbReference type="Proteomes" id="UP000233080"/>
    </source>
</evidence>
<dbReference type="GO" id="GO:0061980">
    <property type="term" value="F:regulatory RNA binding"/>
    <property type="evidence" value="ECO:0007669"/>
    <property type="project" value="UniProtKB-ARBA"/>
</dbReference>
<evidence type="ECO:0000256" key="8">
    <source>
        <dbReference type="SAM" id="MobiDB-lite"/>
    </source>
</evidence>
<dbReference type="Gene3D" id="2.170.260.10">
    <property type="entry name" value="paz domain"/>
    <property type="match status" value="1"/>
</dbReference>
<dbReference type="Ensembl" id="ENSCANT00000054265.1">
    <property type="protein sequence ID" value="ENSCANP00000031051.1"/>
    <property type="gene ID" value="ENSCANG00000039176.1"/>
</dbReference>
<feature type="domain" description="Piwi" evidence="10">
    <location>
        <begin position="492"/>
        <end position="708"/>
    </location>
</feature>
<reference evidence="11" key="1">
    <citation type="submission" date="2025-08" db="UniProtKB">
        <authorList>
            <consortium name="Ensembl"/>
        </authorList>
    </citation>
    <scope>IDENTIFICATION</scope>
</reference>
<evidence type="ECO:0000256" key="4">
    <source>
        <dbReference type="ARBA" id="ARBA00022845"/>
    </source>
</evidence>
<dbReference type="STRING" id="336983.ENSCANP00000031051"/>
<accession>A0A2K5JQC5</accession>
<evidence type="ECO:0000256" key="2">
    <source>
        <dbReference type="ARBA" id="ARBA00022473"/>
    </source>
</evidence>
<name>A0A2K5JQC5_COLAP</name>
<dbReference type="Pfam" id="PF02170">
    <property type="entry name" value="PAZ"/>
    <property type="match status" value="1"/>
</dbReference>
<dbReference type="SUPFAM" id="SSF101690">
    <property type="entry name" value="PAZ domain"/>
    <property type="match status" value="1"/>
</dbReference>
<dbReference type="PROSITE" id="PS50822">
    <property type="entry name" value="PIWI"/>
    <property type="match status" value="1"/>
</dbReference>
<evidence type="ECO:0000256" key="3">
    <source>
        <dbReference type="ARBA" id="ARBA00022490"/>
    </source>
</evidence>
<feature type="compositionally biased region" description="Basic residues" evidence="8">
    <location>
        <begin position="1"/>
        <end position="15"/>
    </location>
</feature>
<dbReference type="InterPro" id="IPR014811">
    <property type="entry name" value="ArgoL1"/>
</dbReference>
<keyword evidence="6" id="KW-0943">RNA-mediated gene silencing</keyword>
<dbReference type="InterPro" id="IPR036397">
    <property type="entry name" value="RNaseH_sf"/>
</dbReference>
<evidence type="ECO:0000313" key="11">
    <source>
        <dbReference type="Ensembl" id="ENSCANP00000031051.1"/>
    </source>
</evidence>
<evidence type="ECO:0000259" key="10">
    <source>
        <dbReference type="PROSITE" id="PS50822"/>
    </source>
</evidence>
<dbReference type="Gene3D" id="3.30.420.10">
    <property type="entry name" value="Ribonuclease H-like superfamily/Ribonuclease H"/>
    <property type="match status" value="1"/>
</dbReference>
<dbReference type="OMA" id="NTRRYMM"/>
<dbReference type="SMART" id="SM00949">
    <property type="entry name" value="PAZ"/>
    <property type="match status" value="1"/>
</dbReference>
<dbReference type="PROSITE" id="PS50821">
    <property type="entry name" value="PAZ"/>
    <property type="match status" value="1"/>
</dbReference>
<dbReference type="GO" id="GO:0031047">
    <property type="term" value="P:regulatory ncRNA-mediated gene silencing"/>
    <property type="evidence" value="ECO:0007669"/>
    <property type="project" value="UniProtKB-KW"/>
</dbReference>
<keyword evidence="5" id="KW-0694">RNA-binding</keyword>
<evidence type="ECO:0000256" key="5">
    <source>
        <dbReference type="ARBA" id="ARBA00022884"/>
    </source>
</evidence>